<sequence length="207" mass="22947">MDGEVPWQFDSEPVDGPAGAFSDGQLAVFESELTDGLDHLRGLGDWDGPVEPVEWRTLTADQAEARWRALDEFVTWLRTTYGLPPTVVPPLWHRHPELVEELSALHTHRLACYELGSSGSGPLAWHADFADARERLREWVATSGTRLDRDRPTRATSWPGEPAVAPAEEKSITDRQADFAAFVAADLDSRRITRAGAAHTGEKRRGV</sequence>
<accession>A0A2Y9AS20</accession>
<protein>
    <recommendedName>
        <fullName evidence="4">DUF4913 domain-containing protein</fullName>
    </recommendedName>
</protein>
<name>A0A2Y9AS20_9MICO</name>
<dbReference type="AlphaFoldDB" id="A0A2Y9AS20"/>
<proteinExistence type="predicted"/>
<organism evidence="2 3">
    <name type="scientific">Georgenia satyanarayanai</name>
    <dbReference type="NCBI Taxonomy" id="860221"/>
    <lineage>
        <taxon>Bacteria</taxon>
        <taxon>Bacillati</taxon>
        <taxon>Actinomycetota</taxon>
        <taxon>Actinomycetes</taxon>
        <taxon>Micrococcales</taxon>
        <taxon>Bogoriellaceae</taxon>
        <taxon>Georgenia</taxon>
    </lineage>
</organism>
<evidence type="ECO:0000313" key="2">
    <source>
        <dbReference type="EMBL" id="SSA46118.1"/>
    </source>
</evidence>
<dbReference type="Proteomes" id="UP000250222">
    <property type="component" value="Unassembled WGS sequence"/>
</dbReference>
<evidence type="ECO:0008006" key="4">
    <source>
        <dbReference type="Google" id="ProtNLM"/>
    </source>
</evidence>
<gene>
    <name evidence="2" type="ORF">SAMN05216184_11546</name>
</gene>
<keyword evidence="3" id="KW-1185">Reference proteome</keyword>
<evidence type="ECO:0000313" key="3">
    <source>
        <dbReference type="Proteomes" id="UP000250222"/>
    </source>
</evidence>
<reference evidence="2 3" key="1">
    <citation type="submission" date="2016-10" db="EMBL/GenBank/DDBJ databases">
        <authorList>
            <person name="Cai Z."/>
        </authorList>
    </citation>
    <scope>NUCLEOTIDE SEQUENCE [LARGE SCALE GENOMIC DNA]</scope>
    <source>
        <strain evidence="2 3">CGMCC 1.10826</strain>
    </source>
</reference>
<dbReference type="EMBL" id="UETB01000015">
    <property type="protein sequence ID" value="SSA46118.1"/>
    <property type="molecule type" value="Genomic_DNA"/>
</dbReference>
<evidence type="ECO:0000256" key="1">
    <source>
        <dbReference type="SAM" id="MobiDB-lite"/>
    </source>
</evidence>
<feature type="region of interest" description="Disordered" evidence="1">
    <location>
        <begin position="146"/>
        <end position="171"/>
    </location>
</feature>
<dbReference type="RefSeq" id="WP_309146725.1">
    <property type="nucleotide sequence ID" value="NZ_QKLZ01000015.1"/>
</dbReference>